<keyword evidence="1" id="KW-0472">Membrane</keyword>
<dbReference type="OrthoDB" id="2009949at2759"/>
<organism evidence="2 3">
    <name type="scientific">Ceratopteris richardii</name>
    <name type="common">Triangle waterfern</name>
    <dbReference type="NCBI Taxonomy" id="49495"/>
    <lineage>
        <taxon>Eukaryota</taxon>
        <taxon>Viridiplantae</taxon>
        <taxon>Streptophyta</taxon>
        <taxon>Embryophyta</taxon>
        <taxon>Tracheophyta</taxon>
        <taxon>Polypodiopsida</taxon>
        <taxon>Polypodiidae</taxon>
        <taxon>Polypodiales</taxon>
        <taxon>Pteridineae</taxon>
        <taxon>Pteridaceae</taxon>
        <taxon>Parkerioideae</taxon>
        <taxon>Ceratopteris</taxon>
    </lineage>
</organism>
<dbReference type="AlphaFoldDB" id="A0A8T2UD94"/>
<keyword evidence="1" id="KW-0812">Transmembrane</keyword>
<keyword evidence="1" id="KW-1133">Transmembrane helix</keyword>
<sequence>MPMSIDASDPWRDWLLAKHTRWWTGTTSTFYYSFIFLDSIASQCNFRWKLRKHLSWWRSRFHSIWYSSFTFKMKILMWRIFVGHFTLGLFFPNMAYKASGAQIVRHMLKTQGMLSGCAKAFRDGGILYSCSLFGKQNPPRQIAPFCSLIMSILF</sequence>
<feature type="transmembrane region" description="Helical" evidence="1">
    <location>
        <begin position="76"/>
        <end position="96"/>
    </location>
</feature>
<comment type="caution">
    <text evidence="2">The sequence shown here is derived from an EMBL/GenBank/DDBJ whole genome shotgun (WGS) entry which is preliminary data.</text>
</comment>
<dbReference type="EMBL" id="CM035412">
    <property type="protein sequence ID" value="KAH7432490.1"/>
    <property type="molecule type" value="Genomic_DNA"/>
</dbReference>
<dbReference type="Proteomes" id="UP000825935">
    <property type="component" value="Chromosome 7"/>
</dbReference>
<name>A0A8T2UD94_CERRI</name>
<gene>
    <name evidence="2" type="ORF">KP509_07G024800</name>
</gene>
<evidence type="ECO:0000256" key="1">
    <source>
        <dbReference type="SAM" id="Phobius"/>
    </source>
</evidence>
<evidence type="ECO:0000313" key="2">
    <source>
        <dbReference type="EMBL" id="KAH7432490.1"/>
    </source>
</evidence>
<keyword evidence="3" id="KW-1185">Reference proteome</keyword>
<reference evidence="2" key="1">
    <citation type="submission" date="2021-08" db="EMBL/GenBank/DDBJ databases">
        <title>WGS assembly of Ceratopteris richardii.</title>
        <authorList>
            <person name="Marchant D.B."/>
            <person name="Chen G."/>
            <person name="Jenkins J."/>
            <person name="Shu S."/>
            <person name="Leebens-Mack J."/>
            <person name="Grimwood J."/>
            <person name="Schmutz J."/>
            <person name="Soltis P."/>
            <person name="Soltis D."/>
            <person name="Chen Z.-H."/>
        </authorList>
    </citation>
    <scope>NUCLEOTIDE SEQUENCE</scope>
    <source>
        <strain evidence="2">Whitten #5841</strain>
        <tissue evidence="2">Leaf</tissue>
    </source>
</reference>
<evidence type="ECO:0000313" key="3">
    <source>
        <dbReference type="Proteomes" id="UP000825935"/>
    </source>
</evidence>
<protein>
    <submittedName>
        <fullName evidence="2">Uncharacterized protein</fullName>
    </submittedName>
</protein>
<accession>A0A8T2UD94</accession>
<proteinExistence type="predicted"/>